<keyword evidence="3" id="KW-1185">Reference proteome</keyword>
<protein>
    <submittedName>
        <fullName evidence="2">DUF3016 domain-containing protein</fullName>
    </submittedName>
</protein>
<accession>A0ABR6ZS65</accession>
<organism evidence="2 3">
    <name type="scientific">Undibacterium hunanense</name>
    <dbReference type="NCBI Taxonomy" id="2762292"/>
    <lineage>
        <taxon>Bacteria</taxon>
        <taxon>Pseudomonadati</taxon>
        <taxon>Pseudomonadota</taxon>
        <taxon>Betaproteobacteria</taxon>
        <taxon>Burkholderiales</taxon>
        <taxon>Oxalobacteraceae</taxon>
        <taxon>Undibacterium</taxon>
    </lineage>
</organism>
<proteinExistence type="predicted"/>
<dbReference type="Pfam" id="PF11454">
    <property type="entry name" value="DUF3016"/>
    <property type="match status" value="1"/>
</dbReference>
<feature type="signal peptide" evidence="1">
    <location>
        <begin position="1"/>
        <end position="20"/>
    </location>
</feature>
<evidence type="ECO:0000313" key="3">
    <source>
        <dbReference type="Proteomes" id="UP000650424"/>
    </source>
</evidence>
<dbReference type="Proteomes" id="UP000650424">
    <property type="component" value="Unassembled WGS sequence"/>
</dbReference>
<reference evidence="2 3" key="1">
    <citation type="submission" date="2020-08" db="EMBL/GenBank/DDBJ databases">
        <title>Novel species isolated from subtropical streams in China.</title>
        <authorList>
            <person name="Lu H."/>
        </authorList>
    </citation>
    <scope>NUCLEOTIDE SEQUENCE [LARGE SCALE GENOMIC DNA]</scope>
    <source>
        <strain evidence="2 3">CY18W</strain>
    </source>
</reference>
<evidence type="ECO:0000313" key="2">
    <source>
        <dbReference type="EMBL" id="MBC3918715.1"/>
    </source>
</evidence>
<dbReference type="EMBL" id="JACOGF010000007">
    <property type="protein sequence ID" value="MBC3918715.1"/>
    <property type="molecule type" value="Genomic_DNA"/>
</dbReference>
<feature type="chain" id="PRO_5047012756" evidence="1">
    <location>
        <begin position="21"/>
        <end position="168"/>
    </location>
</feature>
<gene>
    <name evidence="2" type="ORF">H8L32_14570</name>
</gene>
<dbReference type="RefSeq" id="WP_186947986.1">
    <property type="nucleotide sequence ID" value="NZ_JACOGF010000007.1"/>
</dbReference>
<evidence type="ECO:0000256" key="1">
    <source>
        <dbReference type="SAM" id="SignalP"/>
    </source>
</evidence>
<comment type="caution">
    <text evidence="2">The sequence shown here is derived from an EMBL/GenBank/DDBJ whole genome shotgun (WGS) entry which is preliminary data.</text>
</comment>
<sequence length="168" mass="19578">MKKICTVMLLAVVMTGPAYAGSARVSWQEPEKFTDIRPTNESKIGFQERVIKEFDRMFDDLAKKLPDGYVWDITVTDVDLAGDVRPFFTPMVSEVRVIRDLYWPRMSFRFDLKDEQGKTVASGNEDVKDMSFLMRLGVASGHNSFQYEEQMLRDWFSKQQKEKIFPVR</sequence>
<dbReference type="InterPro" id="IPR021557">
    <property type="entry name" value="DUF3016"/>
</dbReference>
<keyword evidence="1" id="KW-0732">Signal</keyword>
<name>A0ABR6ZS65_9BURK</name>